<dbReference type="GO" id="GO:0005886">
    <property type="term" value="C:plasma membrane"/>
    <property type="evidence" value="ECO:0007669"/>
    <property type="project" value="UniProtKB-SubCell"/>
</dbReference>
<dbReference type="AlphaFoldDB" id="A0A386UJ92"/>
<dbReference type="PROSITE" id="PS50893">
    <property type="entry name" value="ABC_TRANSPORTER_2"/>
    <property type="match status" value="2"/>
</dbReference>
<evidence type="ECO:0000313" key="9">
    <source>
        <dbReference type="EMBL" id="AYF00743.1"/>
    </source>
</evidence>
<dbReference type="Pfam" id="PF08352">
    <property type="entry name" value="oligo_HPY"/>
    <property type="match status" value="1"/>
</dbReference>
<dbReference type="PANTHER" id="PTHR43297:SF2">
    <property type="entry name" value="DIPEPTIDE TRANSPORT ATP-BINDING PROTEIN DPPD"/>
    <property type="match status" value="1"/>
</dbReference>
<accession>A0A386UJ92</accession>
<dbReference type="RefSeq" id="WP_120441082.1">
    <property type="nucleotide sequence ID" value="NZ_CP031078.1"/>
</dbReference>
<comment type="subcellular location">
    <subcellularLocation>
        <location evidence="1">Cell inner membrane</location>
        <topology evidence="1">Peripheral membrane protein</topology>
    </subcellularLocation>
</comment>
<evidence type="ECO:0000256" key="5">
    <source>
        <dbReference type="ARBA" id="ARBA00022741"/>
    </source>
</evidence>
<keyword evidence="6 9" id="KW-0067">ATP-binding</keyword>
<feature type="domain" description="ABC transporter" evidence="8">
    <location>
        <begin position="10"/>
        <end position="256"/>
    </location>
</feature>
<feature type="domain" description="ABC transporter" evidence="8">
    <location>
        <begin position="279"/>
        <end position="524"/>
    </location>
</feature>
<dbReference type="InterPro" id="IPR027417">
    <property type="entry name" value="P-loop_NTPase"/>
</dbReference>
<dbReference type="Proteomes" id="UP000272010">
    <property type="component" value="Chromosome"/>
</dbReference>
<keyword evidence="3" id="KW-0813">Transport</keyword>
<dbReference type="CDD" id="cd03257">
    <property type="entry name" value="ABC_NikE_OppD_transporters"/>
    <property type="match status" value="2"/>
</dbReference>
<name>A0A386UJ92_9RHOB</name>
<sequence>MHQPDTKPLLQTRDLSVAFGDRTVLHGVSLTLRPDEVLGIVGETGAGKSVLARALIGLLPGKGRISGGTVEVGGRDLRQMPAEELRRMRGGQVALIGTDAKSLLDPVRPVGAQVADVLRAHKGIGAAAAREQAVALFAKVGIVDPEKRAEAYPHQLSGGMAQRVIIAMALVAEPRVILADDATLGLDATIQVQVLDLLVARCREAGMGAVIITHDLGIVARYCDRVAIMREGRIVEEGATAAFLHRPATPYGAELLASARARPAPMVKAAPRAGAAPLLEVRNLVKHFPTPSGHVVKAVDDLSFAIPKGETLALVGESGSGKTTVGQCLVRLLGADSGQVLFEGRDLLTLPDRAFRPLRRNIQMVFQEPYVALNPRWTVARLIAEPLALDPEMASPAACRARVLKMLDLVHLPARLAGVFPHELTAGEQKRVGMARALATRPDFVVFDEPTTALDIRVRAQIIDLVRELQREMQLATLFITHDLNSVRSLAHNVAVMRHGKIVEIGETERIFASPQHDYTRMLLGAELPIERYAA</sequence>
<dbReference type="SMART" id="SM00382">
    <property type="entry name" value="AAA"/>
    <property type="match status" value="2"/>
</dbReference>
<proteinExistence type="inferred from homology"/>
<evidence type="ECO:0000256" key="2">
    <source>
        <dbReference type="ARBA" id="ARBA00005417"/>
    </source>
</evidence>
<dbReference type="Gene3D" id="3.40.50.300">
    <property type="entry name" value="P-loop containing nucleotide triphosphate hydrolases"/>
    <property type="match status" value="2"/>
</dbReference>
<protein>
    <submittedName>
        <fullName evidence="9">ABC transporter ATP-binding protein</fullName>
    </submittedName>
</protein>
<dbReference type="Pfam" id="PF00005">
    <property type="entry name" value="ABC_tran"/>
    <property type="match status" value="2"/>
</dbReference>
<dbReference type="InterPro" id="IPR050388">
    <property type="entry name" value="ABC_Ni/Peptide_Import"/>
</dbReference>
<dbReference type="InterPro" id="IPR017871">
    <property type="entry name" value="ABC_transporter-like_CS"/>
</dbReference>
<dbReference type="GO" id="GO:0015833">
    <property type="term" value="P:peptide transport"/>
    <property type="evidence" value="ECO:0007669"/>
    <property type="project" value="InterPro"/>
</dbReference>
<evidence type="ECO:0000259" key="8">
    <source>
        <dbReference type="PROSITE" id="PS50893"/>
    </source>
</evidence>
<dbReference type="PANTHER" id="PTHR43297">
    <property type="entry name" value="OLIGOPEPTIDE TRANSPORT ATP-BINDING PROTEIN APPD"/>
    <property type="match status" value="1"/>
</dbReference>
<keyword evidence="7" id="KW-0472">Membrane</keyword>
<dbReference type="GO" id="GO:0016887">
    <property type="term" value="F:ATP hydrolysis activity"/>
    <property type="evidence" value="ECO:0007669"/>
    <property type="project" value="InterPro"/>
</dbReference>
<evidence type="ECO:0000256" key="4">
    <source>
        <dbReference type="ARBA" id="ARBA00022475"/>
    </source>
</evidence>
<dbReference type="PROSITE" id="PS00211">
    <property type="entry name" value="ABC_TRANSPORTER_1"/>
    <property type="match status" value="1"/>
</dbReference>
<evidence type="ECO:0000313" key="10">
    <source>
        <dbReference type="Proteomes" id="UP000272010"/>
    </source>
</evidence>
<dbReference type="EMBL" id="CP031078">
    <property type="protein sequence ID" value="AYF00743.1"/>
    <property type="molecule type" value="Genomic_DNA"/>
</dbReference>
<evidence type="ECO:0000256" key="3">
    <source>
        <dbReference type="ARBA" id="ARBA00022448"/>
    </source>
</evidence>
<dbReference type="InterPro" id="IPR003439">
    <property type="entry name" value="ABC_transporter-like_ATP-bd"/>
</dbReference>
<comment type="similarity">
    <text evidence="2">Belongs to the ABC transporter superfamily.</text>
</comment>
<dbReference type="InterPro" id="IPR013563">
    <property type="entry name" value="Oligopep_ABC_C"/>
</dbReference>
<gene>
    <name evidence="9" type="ORF">PY32053_01085</name>
</gene>
<dbReference type="SUPFAM" id="SSF52540">
    <property type="entry name" value="P-loop containing nucleoside triphosphate hydrolases"/>
    <property type="match status" value="2"/>
</dbReference>
<keyword evidence="4" id="KW-1003">Cell membrane</keyword>
<evidence type="ECO:0000256" key="7">
    <source>
        <dbReference type="ARBA" id="ARBA00023136"/>
    </source>
</evidence>
<keyword evidence="5" id="KW-0547">Nucleotide-binding</keyword>
<dbReference type="InterPro" id="IPR003593">
    <property type="entry name" value="AAA+_ATPase"/>
</dbReference>
<organism evidence="9 10">
    <name type="scientific">Paracoccus yeei</name>
    <dbReference type="NCBI Taxonomy" id="147645"/>
    <lineage>
        <taxon>Bacteria</taxon>
        <taxon>Pseudomonadati</taxon>
        <taxon>Pseudomonadota</taxon>
        <taxon>Alphaproteobacteria</taxon>
        <taxon>Rhodobacterales</taxon>
        <taxon>Paracoccaceae</taxon>
        <taxon>Paracoccus</taxon>
    </lineage>
</organism>
<dbReference type="GO" id="GO:0005524">
    <property type="term" value="F:ATP binding"/>
    <property type="evidence" value="ECO:0007669"/>
    <property type="project" value="UniProtKB-KW"/>
</dbReference>
<evidence type="ECO:0000256" key="1">
    <source>
        <dbReference type="ARBA" id="ARBA00004417"/>
    </source>
</evidence>
<reference evidence="10" key="1">
    <citation type="submission" date="2018-07" db="EMBL/GenBank/DDBJ databases">
        <title>Genome Structure of the Opportunistic Pathogen Paracoccus yeei (Alphaproteobacteria) and Identification of Putative Virulence Factors.</title>
        <authorList>
            <person name="Lasek R."/>
            <person name="Szuplewska M."/>
            <person name="Mitura M."/>
            <person name="Decewicz P."/>
            <person name="Chmielowska C."/>
            <person name="Pawlot A."/>
            <person name="Sentkowska D."/>
            <person name="Czarnecki J."/>
            <person name="Bartosik D."/>
        </authorList>
    </citation>
    <scope>NUCLEOTIDE SEQUENCE [LARGE SCALE GENOMIC DNA]</scope>
    <source>
        <strain evidence="10">CCUG 32053</strain>
    </source>
</reference>
<evidence type="ECO:0000256" key="6">
    <source>
        <dbReference type="ARBA" id="ARBA00022840"/>
    </source>
</evidence>